<dbReference type="SUPFAM" id="SSF88946">
    <property type="entry name" value="Sigma2 domain of RNA polymerase sigma factors"/>
    <property type="match status" value="1"/>
</dbReference>
<dbReference type="InterPro" id="IPR013325">
    <property type="entry name" value="RNA_pol_sigma_r2"/>
</dbReference>
<dbReference type="NCBIfam" id="TIGR02937">
    <property type="entry name" value="sigma70-ECF"/>
    <property type="match status" value="1"/>
</dbReference>
<dbReference type="InterPro" id="IPR014284">
    <property type="entry name" value="RNA_pol_sigma-70_dom"/>
</dbReference>
<proteinExistence type="inferred from homology"/>
<dbReference type="PANTHER" id="PTHR30173:SF36">
    <property type="entry name" value="ECF RNA POLYMERASE SIGMA FACTOR SIGJ"/>
    <property type="match status" value="1"/>
</dbReference>
<gene>
    <name evidence="8" type="ORF">ACFFV7_26570</name>
</gene>
<reference evidence="8 9" key="1">
    <citation type="submission" date="2024-09" db="EMBL/GenBank/DDBJ databases">
        <authorList>
            <person name="Sun Q."/>
            <person name="Mori K."/>
        </authorList>
    </citation>
    <scope>NUCLEOTIDE SEQUENCE [LARGE SCALE GENOMIC DNA]</scope>
    <source>
        <strain evidence="8 9">CCM 3426</strain>
    </source>
</reference>
<evidence type="ECO:0000313" key="9">
    <source>
        <dbReference type="Proteomes" id="UP001589647"/>
    </source>
</evidence>
<dbReference type="InterPro" id="IPR036388">
    <property type="entry name" value="WH-like_DNA-bd_sf"/>
</dbReference>
<evidence type="ECO:0000256" key="1">
    <source>
        <dbReference type="ARBA" id="ARBA00010641"/>
    </source>
</evidence>
<dbReference type="InterPro" id="IPR052704">
    <property type="entry name" value="ECF_Sigma-70_Domain"/>
</dbReference>
<evidence type="ECO:0000259" key="6">
    <source>
        <dbReference type="Pfam" id="PF04542"/>
    </source>
</evidence>
<dbReference type="SUPFAM" id="SSF88659">
    <property type="entry name" value="Sigma3 and sigma4 domains of RNA polymerase sigma factors"/>
    <property type="match status" value="1"/>
</dbReference>
<dbReference type="InterPro" id="IPR013249">
    <property type="entry name" value="RNA_pol_sigma70_r4_t2"/>
</dbReference>
<feature type="domain" description="RNA polymerase sigma factor 70 region 4 type 2" evidence="7">
    <location>
        <begin position="124"/>
        <end position="173"/>
    </location>
</feature>
<feature type="region of interest" description="Disordered" evidence="5">
    <location>
        <begin position="1"/>
        <end position="25"/>
    </location>
</feature>
<name>A0ABV5ILH9_9ACTN</name>
<dbReference type="Proteomes" id="UP001589647">
    <property type="component" value="Unassembled WGS sequence"/>
</dbReference>
<keyword evidence="4" id="KW-0804">Transcription</keyword>
<evidence type="ECO:0000256" key="5">
    <source>
        <dbReference type="SAM" id="MobiDB-lite"/>
    </source>
</evidence>
<dbReference type="PANTHER" id="PTHR30173">
    <property type="entry name" value="SIGMA 19 FACTOR"/>
    <property type="match status" value="1"/>
</dbReference>
<dbReference type="InterPro" id="IPR007627">
    <property type="entry name" value="RNA_pol_sigma70_r2"/>
</dbReference>
<keyword evidence="9" id="KW-1185">Reference proteome</keyword>
<accession>A0ABV5ILH9</accession>
<protein>
    <submittedName>
        <fullName evidence="8">Sigma-70 family RNA polymerase sigma factor</fullName>
    </submittedName>
</protein>
<dbReference type="Pfam" id="PF08281">
    <property type="entry name" value="Sigma70_r4_2"/>
    <property type="match status" value="1"/>
</dbReference>
<sequence>MNMLEPGRDDATGSRPPSGELDAATSVFATSRPRLYGIALRVLEDVGEAEDVVQEAWLRWRRADRSVVISPPAFLATTTTRLALNVAQSARRRRETCAGPWLPETVDHDPGPETAAERHEEADLAIRLLLERLTPAERASYLLRKAFDYPYRRISEVLGLGTDHTRQLVRRAHARLSTDRRRPVEAAAHRRLVGAFLAAARTGDLAGLESVLAADLTHRPPRH</sequence>
<evidence type="ECO:0000259" key="7">
    <source>
        <dbReference type="Pfam" id="PF08281"/>
    </source>
</evidence>
<evidence type="ECO:0000313" key="8">
    <source>
        <dbReference type="EMBL" id="MFB9204785.1"/>
    </source>
</evidence>
<dbReference type="EMBL" id="JBHMEI010000020">
    <property type="protein sequence ID" value="MFB9204785.1"/>
    <property type="molecule type" value="Genomic_DNA"/>
</dbReference>
<evidence type="ECO:0000256" key="2">
    <source>
        <dbReference type="ARBA" id="ARBA00023015"/>
    </source>
</evidence>
<evidence type="ECO:0000256" key="4">
    <source>
        <dbReference type="ARBA" id="ARBA00023163"/>
    </source>
</evidence>
<organism evidence="8 9">
    <name type="scientific">Nonomuraea spiralis</name>
    <dbReference type="NCBI Taxonomy" id="46182"/>
    <lineage>
        <taxon>Bacteria</taxon>
        <taxon>Bacillati</taxon>
        <taxon>Actinomycetota</taxon>
        <taxon>Actinomycetes</taxon>
        <taxon>Streptosporangiales</taxon>
        <taxon>Streptosporangiaceae</taxon>
        <taxon>Nonomuraea</taxon>
    </lineage>
</organism>
<dbReference type="Pfam" id="PF04542">
    <property type="entry name" value="Sigma70_r2"/>
    <property type="match status" value="1"/>
</dbReference>
<comment type="similarity">
    <text evidence="1">Belongs to the sigma-70 factor family. ECF subfamily.</text>
</comment>
<dbReference type="RefSeq" id="WP_189650448.1">
    <property type="nucleotide sequence ID" value="NZ_JBHMEI010000020.1"/>
</dbReference>
<dbReference type="Gene3D" id="1.10.10.10">
    <property type="entry name" value="Winged helix-like DNA-binding domain superfamily/Winged helix DNA-binding domain"/>
    <property type="match status" value="1"/>
</dbReference>
<keyword evidence="2" id="KW-0805">Transcription regulation</keyword>
<keyword evidence="3" id="KW-0731">Sigma factor</keyword>
<evidence type="ECO:0000256" key="3">
    <source>
        <dbReference type="ARBA" id="ARBA00023082"/>
    </source>
</evidence>
<feature type="domain" description="RNA polymerase sigma-70 region 2" evidence="6">
    <location>
        <begin position="29"/>
        <end position="92"/>
    </location>
</feature>
<feature type="compositionally biased region" description="Basic and acidic residues" evidence="5">
    <location>
        <begin position="1"/>
        <end position="12"/>
    </location>
</feature>
<dbReference type="Gene3D" id="1.10.1740.10">
    <property type="match status" value="1"/>
</dbReference>
<comment type="caution">
    <text evidence="8">The sequence shown here is derived from an EMBL/GenBank/DDBJ whole genome shotgun (WGS) entry which is preliminary data.</text>
</comment>
<dbReference type="InterPro" id="IPR013324">
    <property type="entry name" value="RNA_pol_sigma_r3/r4-like"/>
</dbReference>